<feature type="region of interest" description="Disordered" evidence="8">
    <location>
        <begin position="56"/>
        <end position="75"/>
    </location>
</feature>
<dbReference type="InterPro" id="IPR011598">
    <property type="entry name" value="bHLH_dom"/>
</dbReference>
<comment type="subcellular location">
    <subcellularLocation>
        <location evidence="1">Nucleus</location>
    </subcellularLocation>
</comment>
<dbReference type="SUPFAM" id="SSF47459">
    <property type="entry name" value="HLH, helix-loop-helix DNA-binding domain"/>
    <property type="match status" value="1"/>
</dbReference>
<feature type="coiled-coil region" evidence="7">
    <location>
        <begin position="594"/>
        <end position="635"/>
    </location>
</feature>
<organism evidence="10 11">
    <name type="scientific">Ridgeia piscesae</name>
    <name type="common">Tubeworm</name>
    <dbReference type="NCBI Taxonomy" id="27915"/>
    <lineage>
        <taxon>Eukaryota</taxon>
        <taxon>Metazoa</taxon>
        <taxon>Spiralia</taxon>
        <taxon>Lophotrochozoa</taxon>
        <taxon>Annelida</taxon>
        <taxon>Polychaeta</taxon>
        <taxon>Sedentaria</taxon>
        <taxon>Canalipalpata</taxon>
        <taxon>Sabellida</taxon>
        <taxon>Siboglinidae</taxon>
        <taxon>Ridgeia</taxon>
    </lineage>
</organism>
<evidence type="ECO:0000256" key="7">
    <source>
        <dbReference type="SAM" id="Coils"/>
    </source>
</evidence>
<evidence type="ECO:0000313" key="10">
    <source>
        <dbReference type="EMBL" id="KAK2179100.1"/>
    </source>
</evidence>
<dbReference type="EMBL" id="JAODUO010000514">
    <property type="protein sequence ID" value="KAK2179100.1"/>
    <property type="molecule type" value="Genomic_DNA"/>
</dbReference>
<dbReference type="SMART" id="SM00353">
    <property type="entry name" value="HLH"/>
    <property type="match status" value="1"/>
</dbReference>
<comment type="caution">
    <text evidence="10">The sequence shown here is derived from an EMBL/GenBank/DDBJ whole genome shotgun (WGS) entry which is preliminary data.</text>
</comment>
<reference evidence="10" key="1">
    <citation type="journal article" date="2023" name="Mol. Biol. Evol.">
        <title>Third-Generation Sequencing Reveals the Adaptive Role of the Epigenome in Three Deep-Sea Polychaetes.</title>
        <authorList>
            <person name="Perez M."/>
            <person name="Aroh O."/>
            <person name="Sun Y."/>
            <person name="Lan Y."/>
            <person name="Juniper S.K."/>
            <person name="Young C.R."/>
            <person name="Angers B."/>
            <person name="Qian P.Y."/>
        </authorList>
    </citation>
    <scope>NUCLEOTIDE SEQUENCE</scope>
    <source>
        <strain evidence="10">R07B-5</strain>
    </source>
</reference>
<evidence type="ECO:0000256" key="8">
    <source>
        <dbReference type="SAM" id="MobiDB-lite"/>
    </source>
</evidence>
<dbReference type="PANTHER" id="PTHR15741:SF37">
    <property type="entry name" value="LD38259P"/>
    <property type="match status" value="1"/>
</dbReference>
<dbReference type="GO" id="GO:0046983">
    <property type="term" value="F:protein dimerization activity"/>
    <property type="evidence" value="ECO:0007669"/>
    <property type="project" value="InterPro"/>
</dbReference>
<evidence type="ECO:0000313" key="11">
    <source>
        <dbReference type="Proteomes" id="UP001209878"/>
    </source>
</evidence>
<evidence type="ECO:0000256" key="2">
    <source>
        <dbReference type="ARBA" id="ARBA00022553"/>
    </source>
</evidence>
<dbReference type="Gene3D" id="4.10.280.10">
    <property type="entry name" value="Helix-loop-helix DNA-binding domain"/>
    <property type="match status" value="1"/>
</dbReference>
<evidence type="ECO:0000256" key="5">
    <source>
        <dbReference type="ARBA" id="ARBA00023163"/>
    </source>
</evidence>
<evidence type="ECO:0000256" key="3">
    <source>
        <dbReference type="ARBA" id="ARBA00023015"/>
    </source>
</evidence>
<dbReference type="PANTHER" id="PTHR15741">
    <property type="entry name" value="BASIC HELIX-LOOP-HELIX ZIP TRANSCRIPTION FACTOR"/>
    <property type="match status" value="1"/>
</dbReference>
<dbReference type="InterPro" id="IPR036638">
    <property type="entry name" value="HLH_DNA-bd_sf"/>
</dbReference>
<proteinExistence type="predicted"/>
<keyword evidence="7" id="KW-0175">Coiled coil</keyword>
<dbReference type="GO" id="GO:0000981">
    <property type="term" value="F:DNA-binding transcription factor activity, RNA polymerase II-specific"/>
    <property type="evidence" value="ECO:0007669"/>
    <property type="project" value="TreeGrafter"/>
</dbReference>
<keyword evidence="4" id="KW-0238">DNA-binding</keyword>
<keyword evidence="2" id="KW-0597">Phosphoprotein</keyword>
<keyword evidence="3" id="KW-0805">Transcription regulation</keyword>
<keyword evidence="6" id="KW-0539">Nucleus</keyword>
<keyword evidence="11" id="KW-1185">Reference proteome</keyword>
<feature type="compositionally biased region" description="Polar residues" evidence="8">
    <location>
        <begin position="56"/>
        <end position="70"/>
    </location>
</feature>
<dbReference type="GO" id="GO:0005634">
    <property type="term" value="C:nucleus"/>
    <property type="evidence" value="ECO:0007669"/>
    <property type="project" value="UniProtKB-SubCell"/>
</dbReference>
<evidence type="ECO:0000256" key="4">
    <source>
        <dbReference type="ARBA" id="ARBA00023125"/>
    </source>
</evidence>
<dbReference type="PROSITE" id="PS50888">
    <property type="entry name" value="BHLH"/>
    <property type="match status" value="1"/>
</dbReference>
<accession>A0AAD9KY91</accession>
<dbReference type="Pfam" id="PF00010">
    <property type="entry name" value="HLH"/>
    <property type="match status" value="1"/>
</dbReference>
<dbReference type="CDD" id="cd11405">
    <property type="entry name" value="bHLHzip_MLXIP_like"/>
    <property type="match status" value="1"/>
</dbReference>
<dbReference type="FunFam" id="4.10.280.10:FF:000028">
    <property type="entry name" value="MLX interacting protein like"/>
    <property type="match status" value="1"/>
</dbReference>
<feature type="domain" description="BHLH" evidence="9">
    <location>
        <begin position="550"/>
        <end position="604"/>
    </location>
</feature>
<evidence type="ECO:0000259" key="9">
    <source>
        <dbReference type="PROSITE" id="PS50888"/>
    </source>
</evidence>
<sequence length="759" mass="82417">MPFAFPNPKELSQLGNADIIQPGLVQLQPNLDDFMDTLEPLPSLQEMITSAMSSKCATPTKDFSQPSTSAGPKDIVLNSGNLPLNTYYPSVKMETSQQLDTPHSLSSGLFNVPASVPTLTSTFNQPMGILPTRVQLMTTPQQPSTLDIQQIGGMTSTLSRPADPSLVGSDTGGGTVTELSIDCLIKNNSTPQLLNMMLNPDVGQHPTTIPEEGEPALEVEQTVPQNLSGIIMPPPQDTPSQNTKTLTIIETTSQLQTLLQSLTQPTHNEQQQTPTVGQVTQTLVTTGQPVPMLRSTTTGMARSVTQGSDLRPCLWSDTDLALMSGKRTLIPSTEIRRASTGSVAAMAVSPIKRNGHFLVPQPKNKTRAIAPAPLAKTNNGRTSKIGGATTQNTFLTQLLTQGKVTSQSDFTGGNICIKTEKPFTATSSTIYPMVKPSTSTTIPHTSLSNDVSSLSSNYPSVSFSLTTGGATVTDFQRNMLIAATSQAIGIPAHHINTIAMPSYNEQKIEIQSPVGSPQFQVPSPVGSECGSPIHPFRIKNEASRQSYKDNRRASHITAEQKRRCNIKSGFDTLHHLVPSLNSSPNSKVSKAATLQKAVEYCKKLKQDRATMQEEAEILRQEAETLNNAISVCQSQLPATGVPITRQRVDQMREMLDEYICSRTLQNWKFWIFSVIIRPLFDTFNNMVSTTSPDELCRTVLSWLDQHCSLVALRPAVLNSLRHLSTSTSILSDPSRVPEQAAEAVRNRTRDTATVDSFKS</sequence>
<gene>
    <name evidence="10" type="ORF">NP493_514g02031</name>
</gene>
<feature type="compositionally biased region" description="Basic and acidic residues" evidence="8">
    <location>
        <begin position="744"/>
        <end position="759"/>
    </location>
</feature>
<feature type="region of interest" description="Disordered" evidence="8">
    <location>
        <begin position="730"/>
        <end position="759"/>
    </location>
</feature>
<keyword evidence="5" id="KW-0804">Transcription</keyword>
<dbReference type="InterPro" id="IPR052207">
    <property type="entry name" value="Max-like/E-box_TFs"/>
</dbReference>
<dbReference type="GO" id="GO:0000978">
    <property type="term" value="F:RNA polymerase II cis-regulatory region sequence-specific DNA binding"/>
    <property type="evidence" value="ECO:0007669"/>
    <property type="project" value="TreeGrafter"/>
</dbReference>
<evidence type="ECO:0000256" key="1">
    <source>
        <dbReference type="ARBA" id="ARBA00004123"/>
    </source>
</evidence>
<evidence type="ECO:0000256" key="6">
    <source>
        <dbReference type="ARBA" id="ARBA00023242"/>
    </source>
</evidence>
<protein>
    <recommendedName>
        <fullName evidence="9">BHLH domain-containing protein</fullName>
    </recommendedName>
</protein>
<name>A0AAD9KY91_RIDPI</name>
<dbReference type="AlphaFoldDB" id="A0AAD9KY91"/>
<dbReference type="Proteomes" id="UP001209878">
    <property type="component" value="Unassembled WGS sequence"/>
</dbReference>